<keyword evidence="4 6" id="KW-1133">Transmembrane helix</keyword>
<dbReference type="InterPro" id="IPR000620">
    <property type="entry name" value="EamA_dom"/>
</dbReference>
<protein>
    <submittedName>
        <fullName evidence="8">Putative permease, DMT superfamily</fullName>
    </submittedName>
</protein>
<feature type="transmembrane region" description="Helical" evidence="6">
    <location>
        <begin position="70"/>
        <end position="89"/>
    </location>
</feature>
<gene>
    <name evidence="8" type="ordered locus">Oweho_2136</name>
</gene>
<proteinExistence type="inferred from homology"/>
<evidence type="ECO:0000256" key="6">
    <source>
        <dbReference type="SAM" id="Phobius"/>
    </source>
</evidence>
<dbReference type="InterPro" id="IPR050638">
    <property type="entry name" value="AA-Vitamin_Transporters"/>
</dbReference>
<dbReference type="SUPFAM" id="SSF103481">
    <property type="entry name" value="Multidrug resistance efflux transporter EmrE"/>
    <property type="match status" value="2"/>
</dbReference>
<name>G8R443_OWEHD</name>
<dbReference type="OrthoDB" id="9811486at2"/>
<feature type="domain" description="EamA" evidence="7">
    <location>
        <begin position="7"/>
        <end position="139"/>
    </location>
</feature>
<feature type="transmembrane region" description="Helical" evidence="6">
    <location>
        <begin position="95"/>
        <end position="116"/>
    </location>
</feature>
<evidence type="ECO:0000256" key="5">
    <source>
        <dbReference type="ARBA" id="ARBA00023136"/>
    </source>
</evidence>
<dbReference type="eggNOG" id="COG0697">
    <property type="taxonomic scope" value="Bacteria"/>
</dbReference>
<dbReference type="Pfam" id="PF00892">
    <property type="entry name" value="EamA"/>
    <property type="match status" value="2"/>
</dbReference>
<evidence type="ECO:0000259" key="7">
    <source>
        <dbReference type="Pfam" id="PF00892"/>
    </source>
</evidence>
<accession>G8R443</accession>
<dbReference type="RefSeq" id="WP_014202459.1">
    <property type="nucleotide sequence ID" value="NC_016599.1"/>
</dbReference>
<dbReference type="STRING" id="926562.Oweho_2136"/>
<feature type="transmembrane region" description="Helical" evidence="6">
    <location>
        <begin position="274"/>
        <end position="293"/>
    </location>
</feature>
<evidence type="ECO:0000256" key="1">
    <source>
        <dbReference type="ARBA" id="ARBA00004141"/>
    </source>
</evidence>
<feature type="transmembrane region" description="Helical" evidence="6">
    <location>
        <begin position="186"/>
        <end position="206"/>
    </location>
</feature>
<comment type="similarity">
    <text evidence="2">Belongs to the EamA transporter family.</text>
</comment>
<sequence>MSPKLLAHFALFAVALIYGLNYSIAKDVMPAFIEPRGFILLRAIGATALFWLTALSFGNEKIALQHHWRLAVCGVFGVAANQMLFFEGLNITSPINAAVMMTTNPILVLIMSAIILKESLRWSRVLGIALGIAGALFLITRGGQVVDIFDADKSLGNLLVFLNAASYAAYLVLVKPLMANYKAITVIKWVFLYGLILVFPFGASQLMDVTWHAFPPDIIWKVAFVVIGTTYLAYLFNVFALKTVTSTTVSFYIYLQPLIAAIAAIAMGRDQLTSVLLLSAALIFSGVFLVSFYKR</sequence>
<feature type="transmembrane region" description="Helical" evidence="6">
    <location>
        <begin position="218"/>
        <end position="239"/>
    </location>
</feature>
<keyword evidence="9" id="KW-1185">Reference proteome</keyword>
<dbReference type="PANTHER" id="PTHR32322">
    <property type="entry name" value="INNER MEMBRANE TRANSPORTER"/>
    <property type="match status" value="1"/>
</dbReference>
<feature type="transmembrane region" description="Helical" evidence="6">
    <location>
        <begin position="251"/>
        <end position="268"/>
    </location>
</feature>
<feature type="transmembrane region" description="Helical" evidence="6">
    <location>
        <begin position="125"/>
        <end position="143"/>
    </location>
</feature>
<dbReference type="PANTHER" id="PTHR32322:SF2">
    <property type="entry name" value="EAMA DOMAIN-CONTAINING PROTEIN"/>
    <property type="match status" value="1"/>
</dbReference>
<evidence type="ECO:0000313" key="9">
    <source>
        <dbReference type="Proteomes" id="UP000005631"/>
    </source>
</evidence>
<reference evidence="8 9" key="1">
    <citation type="journal article" date="2012" name="Stand. Genomic Sci.">
        <title>Genome sequence of the orange-pigmented seawater bacterium Owenweeksia hongkongensis type strain (UST20020801(T)).</title>
        <authorList>
            <person name="Riedel T."/>
            <person name="Held B."/>
            <person name="Nolan M."/>
            <person name="Lucas S."/>
            <person name="Lapidus A."/>
            <person name="Tice H."/>
            <person name="Del Rio T.G."/>
            <person name="Cheng J.F."/>
            <person name="Han C."/>
            <person name="Tapia R."/>
            <person name="Goodwin L.A."/>
            <person name="Pitluck S."/>
            <person name="Liolios K."/>
            <person name="Mavromatis K."/>
            <person name="Pagani I."/>
            <person name="Ivanova N."/>
            <person name="Mikhailova N."/>
            <person name="Pati A."/>
            <person name="Chen A."/>
            <person name="Palaniappan K."/>
            <person name="Rohde M."/>
            <person name="Tindall B.J."/>
            <person name="Detter J.C."/>
            <person name="Goker M."/>
            <person name="Woyke T."/>
            <person name="Bristow J."/>
            <person name="Eisen J.A."/>
            <person name="Markowitz V."/>
            <person name="Hugenholtz P."/>
            <person name="Klenk H.P."/>
            <person name="Kyrpides N.C."/>
        </authorList>
    </citation>
    <scope>NUCLEOTIDE SEQUENCE</scope>
    <source>
        <strain evidence="9">DSM 17368 / JCM 12287 / NRRL B-23963</strain>
    </source>
</reference>
<organism evidence="8 9">
    <name type="scientific">Owenweeksia hongkongensis (strain DSM 17368 / CIP 108786 / JCM 12287 / NRRL B-23963 / UST20020801)</name>
    <dbReference type="NCBI Taxonomy" id="926562"/>
    <lineage>
        <taxon>Bacteria</taxon>
        <taxon>Pseudomonadati</taxon>
        <taxon>Bacteroidota</taxon>
        <taxon>Flavobacteriia</taxon>
        <taxon>Flavobacteriales</taxon>
        <taxon>Owenweeksiaceae</taxon>
        <taxon>Owenweeksia</taxon>
    </lineage>
</organism>
<dbReference type="InterPro" id="IPR037185">
    <property type="entry name" value="EmrE-like"/>
</dbReference>
<evidence type="ECO:0000313" key="8">
    <source>
        <dbReference type="EMBL" id="AEV33110.1"/>
    </source>
</evidence>
<keyword evidence="5 6" id="KW-0472">Membrane</keyword>
<feature type="domain" description="EamA" evidence="7">
    <location>
        <begin position="155"/>
        <end position="291"/>
    </location>
</feature>
<dbReference type="Proteomes" id="UP000005631">
    <property type="component" value="Chromosome"/>
</dbReference>
<dbReference type="Gene3D" id="1.10.3730.20">
    <property type="match status" value="1"/>
</dbReference>
<dbReference type="HOGENOM" id="CLU_033863_4_5_10"/>
<feature type="transmembrane region" description="Helical" evidence="6">
    <location>
        <begin position="35"/>
        <end position="58"/>
    </location>
</feature>
<dbReference type="GO" id="GO:0016020">
    <property type="term" value="C:membrane"/>
    <property type="evidence" value="ECO:0007669"/>
    <property type="project" value="UniProtKB-SubCell"/>
</dbReference>
<comment type="subcellular location">
    <subcellularLocation>
        <location evidence="1">Membrane</location>
        <topology evidence="1">Multi-pass membrane protein</topology>
    </subcellularLocation>
</comment>
<feature type="transmembrane region" description="Helical" evidence="6">
    <location>
        <begin position="155"/>
        <end position="174"/>
    </location>
</feature>
<dbReference type="KEGG" id="oho:Oweho_2136"/>
<evidence type="ECO:0000256" key="4">
    <source>
        <dbReference type="ARBA" id="ARBA00022989"/>
    </source>
</evidence>
<dbReference type="AlphaFoldDB" id="G8R443"/>
<dbReference type="EMBL" id="CP003156">
    <property type="protein sequence ID" value="AEV33110.1"/>
    <property type="molecule type" value="Genomic_DNA"/>
</dbReference>
<keyword evidence="3 6" id="KW-0812">Transmembrane</keyword>
<evidence type="ECO:0000256" key="3">
    <source>
        <dbReference type="ARBA" id="ARBA00022692"/>
    </source>
</evidence>
<evidence type="ECO:0000256" key="2">
    <source>
        <dbReference type="ARBA" id="ARBA00007362"/>
    </source>
</evidence>